<dbReference type="GO" id="GO:0006508">
    <property type="term" value="P:proteolysis"/>
    <property type="evidence" value="ECO:0007669"/>
    <property type="project" value="InterPro"/>
</dbReference>
<dbReference type="InterPro" id="IPR051487">
    <property type="entry name" value="Ser/Thr_Proteases_Immune/Dev"/>
</dbReference>
<dbReference type="AlphaFoldDB" id="A0AAV8ZI08"/>
<dbReference type="Gene3D" id="2.40.10.10">
    <property type="entry name" value="Trypsin-like serine proteases"/>
    <property type="match status" value="1"/>
</dbReference>
<dbReference type="GO" id="GO:0004252">
    <property type="term" value="F:serine-type endopeptidase activity"/>
    <property type="evidence" value="ECO:0007669"/>
    <property type="project" value="InterPro"/>
</dbReference>
<dbReference type="EMBL" id="JANEYF010001413">
    <property type="protein sequence ID" value="KAJ8964247.1"/>
    <property type="molecule type" value="Genomic_DNA"/>
</dbReference>
<evidence type="ECO:0000256" key="2">
    <source>
        <dbReference type="ARBA" id="ARBA00024195"/>
    </source>
</evidence>
<dbReference type="InterPro" id="IPR009003">
    <property type="entry name" value="Peptidase_S1_PA"/>
</dbReference>
<evidence type="ECO:0000259" key="3">
    <source>
        <dbReference type="PROSITE" id="PS50240"/>
    </source>
</evidence>
<feature type="non-terminal residue" evidence="4">
    <location>
        <position position="1"/>
    </location>
</feature>
<proteinExistence type="inferred from homology"/>
<dbReference type="SUPFAM" id="SSF50494">
    <property type="entry name" value="Trypsin-like serine proteases"/>
    <property type="match status" value="1"/>
</dbReference>
<dbReference type="InterPro" id="IPR001254">
    <property type="entry name" value="Trypsin_dom"/>
</dbReference>
<dbReference type="InterPro" id="IPR043504">
    <property type="entry name" value="Peptidase_S1_PA_chymotrypsin"/>
</dbReference>
<name>A0AAV8ZI08_9CUCU</name>
<feature type="domain" description="Peptidase S1" evidence="3">
    <location>
        <begin position="1"/>
        <end position="101"/>
    </location>
</feature>
<dbReference type="Pfam" id="PF00089">
    <property type="entry name" value="Trypsin"/>
    <property type="match status" value="1"/>
</dbReference>
<gene>
    <name evidence="4" type="ORF">NQ314_005034</name>
</gene>
<evidence type="ECO:0000313" key="4">
    <source>
        <dbReference type="EMBL" id="KAJ8964247.1"/>
    </source>
</evidence>
<dbReference type="PANTHER" id="PTHR24256">
    <property type="entry name" value="TRYPTASE-RELATED"/>
    <property type="match status" value="1"/>
</dbReference>
<protein>
    <recommendedName>
        <fullName evidence="3">Peptidase S1 domain-containing protein</fullName>
    </recommendedName>
</protein>
<dbReference type="PROSITE" id="PS50240">
    <property type="entry name" value="TRYPSIN_DOM"/>
    <property type="match status" value="1"/>
</dbReference>
<keyword evidence="1" id="KW-1015">Disulfide bond</keyword>
<keyword evidence="5" id="KW-1185">Reference proteome</keyword>
<sequence length="109" mass="12266">PSKRQYIHYLSSPIINSEECNSTKHYNGMITEDKICAGYKESENECYSDEGAPLMCFSNASESWELQGILSHPENCGSSPHPATYSSIDLKLRSWITNTIGKEAFIRNL</sequence>
<dbReference type="Proteomes" id="UP001162156">
    <property type="component" value="Unassembled WGS sequence"/>
</dbReference>
<organism evidence="4 5">
    <name type="scientific">Rhamnusium bicolor</name>
    <dbReference type="NCBI Taxonomy" id="1586634"/>
    <lineage>
        <taxon>Eukaryota</taxon>
        <taxon>Metazoa</taxon>
        <taxon>Ecdysozoa</taxon>
        <taxon>Arthropoda</taxon>
        <taxon>Hexapoda</taxon>
        <taxon>Insecta</taxon>
        <taxon>Pterygota</taxon>
        <taxon>Neoptera</taxon>
        <taxon>Endopterygota</taxon>
        <taxon>Coleoptera</taxon>
        <taxon>Polyphaga</taxon>
        <taxon>Cucujiformia</taxon>
        <taxon>Chrysomeloidea</taxon>
        <taxon>Cerambycidae</taxon>
        <taxon>Lepturinae</taxon>
        <taxon>Rhagiini</taxon>
        <taxon>Rhamnusium</taxon>
    </lineage>
</organism>
<reference evidence="4" key="1">
    <citation type="journal article" date="2023" name="Insect Mol. Biol.">
        <title>Genome sequencing provides insights into the evolution of gene families encoding plant cell wall-degrading enzymes in longhorned beetles.</title>
        <authorList>
            <person name="Shin N.R."/>
            <person name="Okamura Y."/>
            <person name="Kirsch R."/>
            <person name="Pauchet Y."/>
        </authorList>
    </citation>
    <scope>NUCLEOTIDE SEQUENCE</scope>
    <source>
        <strain evidence="4">RBIC_L_NR</strain>
    </source>
</reference>
<evidence type="ECO:0000256" key="1">
    <source>
        <dbReference type="ARBA" id="ARBA00023157"/>
    </source>
</evidence>
<accession>A0AAV8ZI08</accession>
<evidence type="ECO:0000313" key="5">
    <source>
        <dbReference type="Proteomes" id="UP001162156"/>
    </source>
</evidence>
<comment type="similarity">
    <text evidence="2">Belongs to the peptidase S1 family. CLIP subfamily.</text>
</comment>
<comment type="caution">
    <text evidence="4">The sequence shown here is derived from an EMBL/GenBank/DDBJ whole genome shotgun (WGS) entry which is preliminary data.</text>
</comment>